<reference evidence="2 3" key="1">
    <citation type="journal article" date="2014" name="Nat. Commun.">
        <title>Multiple recent horizontal transfers of a large genomic region in cheese making fungi.</title>
        <authorList>
            <person name="Cheeseman K."/>
            <person name="Ropars J."/>
            <person name="Renault P."/>
            <person name="Dupont J."/>
            <person name="Gouzy J."/>
            <person name="Branca A."/>
            <person name="Abraham A.L."/>
            <person name="Ceppi M."/>
            <person name="Conseiller E."/>
            <person name="Debuchy R."/>
            <person name="Malagnac F."/>
            <person name="Goarin A."/>
            <person name="Silar P."/>
            <person name="Lacoste S."/>
            <person name="Sallet E."/>
            <person name="Bensimon A."/>
            <person name="Giraud T."/>
            <person name="Brygoo Y."/>
        </authorList>
    </citation>
    <scope>NUCLEOTIDE SEQUENCE [LARGE SCALE GENOMIC DNA]</scope>
    <source>
        <strain evidence="3">FM 013</strain>
    </source>
</reference>
<feature type="transmembrane region" description="Helical" evidence="1">
    <location>
        <begin position="146"/>
        <end position="164"/>
    </location>
</feature>
<dbReference type="STRING" id="1429867.A0A0G4PXW4"/>
<feature type="transmembrane region" description="Helical" evidence="1">
    <location>
        <begin position="208"/>
        <end position="228"/>
    </location>
</feature>
<protein>
    <submittedName>
        <fullName evidence="2">Hly-III related</fullName>
    </submittedName>
</protein>
<evidence type="ECO:0000313" key="3">
    <source>
        <dbReference type="Proteomes" id="UP000053732"/>
    </source>
</evidence>
<gene>
    <name evidence="2" type="ORF">PCAMFM013_S066g000008</name>
</gene>
<evidence type="ECO:0000256" key="1">
    <source>
        <dbReference type="SAM" id="Phobius"/>
    </source>
</evidence>
<feature type="transmembrane region" description="Helical" evidence="1">
    <location>
        <begin position="176"/>
        <end position="196"/>
    </location>
</feature>
<feature type="transmembrane region" description="Helical" evidence="1">
    <location>
        <begin position="12"/>
        <end position="33"/>
    </location>
</feature>
<sequence>MAGPDVQSMRDCAVLSIINVFGISYFYLFMIHFLLFHFPSSPAEIFVAMSVLVFCAGVIIWCLLSLVYRALHAFQGNDAVDLQKLEFAGALVMIWTATIPSAVLLFRTQPSLQLGYLCAFTILAVGTLVDFLIWDSSHDARYRFPYICVSLGLLSLIPIIHSLTGTPQTSPSLAIHYGRVTMWNTLGAAFYLLRPLERTGAVSGWRPSLYVMHVVLAYSAVTYSRVILHTVLEYAA</sequence>
<accession>A0A0G4PXW4</accession>
<dbReference type="AlphaFoldDB" id="A0A0G4PXW4"/>
<proteinExistence type="predicted"/>
<keyword evidence="1" id="KW-0812">Transmembrane</keyword>
<feature type="transmembrane region" description="Helical" evidence="1">
    <location>
        <begin position="45"/>
        <end position="67"/>
    </location>
</feature>
<organism evidence="2 3">
    <name type="scientific">Penicillium camemberti (strain FM 013)</name>
    <dbReference type="NCBI Taxonomy" id="1429867"/>
    <lineage>
        <taxon>Eukaryota</taxon>
        <taxon>Fungi</taxon>
        <taxon>Dikarya</taxon>
        <taxon>Ascomycota</taxon>
        <taxon>Pezizomycotina</taxon>
        <taxon>Eurotiomycetes</taxon>
        <taxon>Eurotiomycetidae</taxon>
        <taxon>Eurotiales</taxon>
        <taxon>Aspergillaceae</taxon>
        <taxon>Penicillium</taxon>
    </lineage>
</organism>
<dbReference type="Proteomes" id="UP000053732">
    <property type="component" value="Unassembled WGS sequence"/>
</dbReference>
<evidence type="ECO:0000313" key="2">
    <source>
        <dbReference type="EMBL" id="CRL30979.1"/>
    </source>
</evidence>
<keyword evidence="1" id="KW-0472">Membrane</keyword>
<dbReference type="EMBL" id="HG793199">
    <property type="protein sequence ID" value="CRL30979.1"/>
    <property type="molecule type" value="Genomic_DNA"/>
</dbReference>
<keyword evidence="3" id="KW-1185">Reference proteome</keyword>
<keyword evidence="1" id="KW-1133">Transmembrane helix</keyword>
<feature type="transmembrane region" description="Helical" evidence="1">
    <location>
        <begin position="87"/>
        <end position="108"/>
    </location>
</feature>
<feature type="transmembrane region" description="Helical" evidence="1">
    <location>
        <begin position="114"/>
        <end position="134"/>
    </location>
</feature>
<name>A0A0G4PXW4_PENC3</name>